<comment type="caution">
    <text evidence="1">The sequence shown here is derived from an EMBL/GenBank/DDBJ whole genome shotgun (WGS) entry which is preliminary data.</text>
</comment>
<name>A0ACB8QTB5_9AGAM</name>
<gene>
    <name evidence="1" type="ORF">K488DRAFT_43890</name>
</gene>
<reference evidence="1" key="2">
    <citation type="journal article" date="2022" name="New Phytol.">
        <title>Evolutionary transition to the ectomycorrhizal habit in the genomes of a hyperdiverse lineage of mushroom-forming fungi.</title>
        <authorList>
            <person name="Looney B."/>
            <person name="Miyauchi S."/>
            <person name="Morin E."/>
            <person name="Drula E."/>
            <person name="Courty P.E."/>
            <person name="Kohler A."/>
            <person name="Kuo A."/>
            <person name="LaButti K."/>
            <person name="Pangilinan J."/>
            <person name="Lipzen A."/>
            <person name="Riley R."/>
            <person name="Andreopoulos W."/>
            <person name="He G."/>
            <person name="Johnson J."/>
            <person name="Nolan M."/>
            <person name="Tritt A."/>
            <person name="Barry K.W."/>
            <person name="Grigoriev I.V."/>
            <person name="Nagy L.G."/>
            <person name="Hibbett D."/>
            <person name="Henrissat B."/>
            <person name="Matheny P.B."/>
            <person name="Labbe J."/>
            <person name="Martin F.M."/>
        </authorList>
    </citation>
    <scope>NUCLEOTIDE SEQUENCE</scope>
    <source>
        <strain evidence="1">EC-137</strain>
    </source>
</reference>
<accession>A0ACB8QTB5</accession>
<proteinExistence type="predicted"/>
<keyword evidence="2" id="KW-1185">Reference proteome</keyword>
<evidence type="ECO:0000313" key="2">
    <source>
        <dbReference type="Proteomes" id="UP000814128"/>
    </source>
</evidence>
<organism evidence="1 2">
    <name type="scientific">Vararia minispora EC-137</name>
    <dbReference type="NCBI Taxonomy" id="1314806"/>
    <lineage>
        <taxon>Eukaryota</taxon>
        <taxon>Fungi</taxon>
        <taxon>Dikarya</taxon>
        <taxon>Basidiomycota</taxon>
        <taxon>Agaricomycotina</taxon>
        <taxon>Agaricomycetes</taxon>
        <taxon>Russulales</taxon>
        <taxon>Lachnocladiaceae</taxon>
        <taxon>Vararia</taxon>
    </lineage>
</organism>
<evidence type="ECO:0000313" key="1">
    <source>
        <dbReference type="EMBL" id="KAI0035139.1"/>
    </source>
</evidence>
<reference evidence="1" key="1">
    <citation type="submission" date="2021-02" db="EMBL/GenBank/DDBJ databases">
        <authorList>
            <consortium name="DOE Joint Genome Institute"/>
            <person name="Ahrendt S."/>
            <person name="Looney B.P."/>
            <person name="Miyauchi S."/>
            <person name="Morin E."/>
            <person name="Drula E."/>
            <person name="Courty P.E."/>
            <person name="Chicoki N."/>
            <person name="Fauchery L."/>
            <person name="Kohler A."/>
            <person name="Kuo A."/>
            <person name="Labutti K."/>
            <person name="Pangilinan J."/>
            <person name="Lipzen A."/>
            <person name="Riley R."/>
            <person name="Andreopoulos W."/>
            <person name="He G."/>
            <person name="Johnson J."/>
            <person name="Barry K.W."/>
            <person name="Grigoriev I.V."/>
            <person name="Nagy L."/>
            <person name="Hibbett D."/>
            <person name="Henrissat B."/>
            <person name="Matheny P.B."/>
            <person name="Labbe J."/>
            <person name="Martin F."/>
        </authorList>
    </citation>
    <scope>NUCLEOTIDE SEQUENCE</scope>
    <source>
        <strain evidence="1">EC-137</strain>
    </source>
</reference>
<dbReference type="Proteomes" id="UP000814128">
    <property type="component" value="Unassembled WGS sequence"/>
</dbReference>
<dbReference type="EMBL" id="MU273489">
    <property type="protein sequence ID" value="KAI0035139.1"/>
    <property type="molecule type" value="Genomic_DNA"/>
</dbReference>
<protein>
    <submittedName>
        <fullName evidence="1">Fip1 motif-domain-containing protein</fullName>
    </submittedName>
</protein>
<sequence>DDGPDPSTLPPVTAPPSHPQIDPSAPGIVDGRPVFEVDIANMADKGWRRPGADISDWFNYGFDEISWEAYCFRRREMGDAASVLKTNVLNFTGMPEDQLAQLPPDVRTMVMASTNAMMNGVGIGGGGGPQMMQGMMGPGDMDMSSMNGIAMGMQNMQNMQMMNPMMVGPMDSGEQVDPATFAGMGGPGEFSMQARLEQPQGPAPVPGPSGTPMLQQQPQQPQQQPQPQSQQGGPIAAAQPSVAQVQGQGMRGAAPGQFRGRGMPMIRGARGGFVGRGRGGMSSFHLCVPNVPPRAASPLPPNVPTGPRNQNKYKDRDNNAQAVEGLDYGGGERGSRTPTETHEDRSSRSVVHRRMV</sequence>
<feature type="non-terminal residue" evidence="1">
    <location>
        <position position="1"/>
    </location>
</feature>